<evidence type="ECO:0000259" key="1">
    <source>
        <dbReference type="Pfam" id="PF10536"/>
    </source>
</evidence>
<evidence type="ECO:0000313" key="3">
    <source>
        <dbReference type="Proteomes" id="UP000245207"/>
    </source>
</evidence>
<dbReference type="Pfam" id="PF10536">
    <property type="entry name" value="PMD"/>
    <property type="match status" value="1"/>
</dbReference>
<protein>
    <recommendedName>
        <fullName evidence="1">Aminotransferase-like plant mobile domain-containing protein</fullName>
    </recommendedName>
</protein>
<dbReference type="STRING" id="35608.A0A2U1PAY5"/>
<dbReference type="EMBL" id="PKPP01001418">
    <property type="protein sequence ID" value="PWA82890.1"/>
    <property type="molecule type" value="Genomic_DNA"/>
</dbReference>
<evidence type="ECO:0000313" key="2">
    <source>
        <dbReference type="EMBL" id="PWA82890.1"/>
    </source>
</evidence>
<dbReference type="PANTHER" id="PTHR46033">
    <property type="entry name" value="PROTEIN MAIN-LIKE 2"/>
    <property type="match status" value="1"/>
</dbReference>
<dbReference type="InterPro" id="IPR019557">
    <property type="entry name" value="AminoTfrase-like_pln_mobile"/>
</dbReference>
<dbReference type="Proteomes" id="UP000245207">
    <property type="component" value="Unassembled WGS sequence"/>
</dbReference>
<reference evidence="2 3" key="1">
    <citation type="journal article" date="2018" name="Mol. Plant">
        <title>The genome of Artemisia annua provides insight into the evolution of Asteraceae family and artemisinin biosynthesis.</title>
        <authorList>
            <person name="Shen Q."/>
            <person name="Zhang L."/>
            <person name="Liao Z."/>
            <person name="Wang S."/>
            <person name="Yan T."/>
            <person name="Shi P."/>
            <person name="Liu M."/>
            <person name="Fu X."/>
            <person name="Pan Q."/>
            <person name="Wang Y."/>
            <person name="Lv Z."/>
            <person name="Lu X."/>
            <person name="Zhang F."/>
            <person name="Jiang W."/>
            <person name="Ma Y."/>
            <person name="Chen M."/>
            <person name="Hao X."/>
            <person name="Li L."/>
            <person name="Tang Y."/>
            <person name="Lv G."/>
            <person name="Zhou Y."/>
            <person name="Sun X."/>
            <person name="Brodelius P.E."/>
            <person name="Rose J.K.C."/>
            <person name="Tang K."/>
        </authorList>
    </citation>
    <scope>NUCLEOTIDE SEQUENCE [LARGE SCALE GENOMIC DNA]</scope>
    <source>
        <strain evidence="3">cv. Huhao1</strain>
        <tissue evidence="2">Leaf</tissue>
    </source>
</reference>
<gene>
    <name evidence="2" type="ORF">CTI12_AA172680</name>
</gene>
<organism evidence="2 3">
    <name type="scientific">Artemisia annua</name>
    <name type="common">Sweet wormwood</name>
    <dbReference type="NCBI Taxonomy" id="35608"/>
    <lineage>
        <taxon>Eukaryota</taxon>
        <taxon>Viridiplantae</taxon>
        <taxon>Streptophyta</taxon>
        <taxon>Embryophyta</taxon>
        <taxon>Tracheophyta</taxon>
        <taxon>Spermatophyta</taxon>
        <taxon>Magnoliopsida</taxon>
        <taxon>eudicotyledons</taxon>
        <taxon>Gunneridae</taxon>
        <taxon>Pentapetalae</taxon>
        <taxon>asterids</taxon>
        <taxon>campanulids</taxon>
        <taxon>Asterales</taxon>
        <taxon>Asteraceae</taxon>
        <taxon>Asteroideae</taxon>
        <taxon>Anthemideae</taxon>
        <taxon>Artemisiinae</taxon>
        <taxon>Artemisia</taxon>
    </lineage>
</organism>
<dbReference type="PANTHER" id="PTHR46033:SF67">
    <property type="entry name" value="AMINOTRANSFERASE-LIKE, PLANT MOBILE DOMAIN FAMILY PROTEIN"/>
    <property type="match status" value="1"/>
</dbReference>
<dbReference type="OrthoDB" id="1572276at2759"/>
<dbReference type="InterPro" id="IPR044824">
    <property type="entry name" value="MAIN-like"/>
</dbReference>
<comment type="caution">
    <text evidence="2">The sequence shown here is derived from an EMBL/GenBank/DDBJ whole genome shotgun (WGS) entry which is preliminary data.</text>
</comment>
<dbReference type="GO" id="GO:0010073">
    <property type="term" value="P:meristem maintenance"/>
    <property type="evidence" value="ECO:0007669"/>
    <property type="project" value="InterPro"/>
</dbReference>
<sequence length="470" mass="54595">MSIDANVEERKVVILTSHKQRMNHFFQPTLSVSAQPPARPAKPTSSISSIHTDLKKVKFIGWVSQHQNWEDWVKTMKAGHSPGWKRAGIHDAIMNSTLKIPQNKNLIFWFAEKWSPKTNTFILPWGEITITLEDMMVLGGLSVLGDPVTSHVESLQDCEALSQLHKAYDKLTASPRKKACSKAWMAEFKNNQNVHEHEAFVALWLSKYLFPSVRDTILRETFELAIHLARGRKMALAPAVLATLYRDLHLLQNTILDLQQGETERVLQQVYSPMYYIQAWVLERFPCVRPDHGILDIRDDETRLARWAKLVHKSTDYATLESGIRGEHFVWRPYVNDTNHFIARTSYKTMWSIEKIGNEELESFARCVRVSRLVGLNITQQYFPHRVNKQFGYNQDIPAHVIHLESTEDAWSDYATPLENECIFLPSRQSEGHVTIRYEEWWKSEPIAIHQDNRVPLPPKRKRRCRRDIL</sequence>
<keyword evidence="3" id="KW-1185">Reference proteome</keyword>
<accession>A0A2U1PAY5</accession>
<feature type="domain" description="Aminotransferase-like plant mobile" evidence="1">
    <location>
        <begin position="88"/>
        <end position="443"/>
    </location>
</feature>
<proteinExistence type="predicted"/>
<dbReference type="AlphaFoldDB" id="A0A2U1PAY5"/>
<name>A0A2U1PAY5_ARTAN</name>